<feature type="binding site" evidence="16">
    <location>
        <position position="89"/>
    </location>
    <ligand>
        <name>GTP</name>
        <dbReference type="ChEBI" id="CHEBI:37565"/>
    </ligand>
</feature>
<dbReference type="Proteomes" id="UP000203589">
    <property type="component" value="Chromosome"/>
</dbReference>
<evidence type="ECO:0000256" key="16">
    <source>
        <dbReference type="PIRSR" id="PIRSR006135-2"/>
    </source>
</evidence>
<evidence type="ECO:0000313" key="19">
    <source>
        <dbReference type="Proteomes" id="UP000203589"/>
    </source>
</evidence>
<evidence type="ECO:0000256" key="1">
    <source>
        <dbReference type="ARBA" id="ARBA00000312"/>
    </source>
</evidence>
<comment type="pathway">
    <text evidence="5 14">Cofactor biosynthesis; adenosylcobalamin biosynthesis; adenosylcobalamin from cob(II)yrinate a,c-diamide: step 6/7.</text>
</comment>
<keyword evidence="19" id="KW-1185">Reference proteome</keyword>
<evidence type="ECO:0000256" key="13">
    <source>
        <dbReference type="ARBA" id="ARBA00023134"/>
    </source>
</evidence>
<dbReference type="EC" id="2.7.7.62" evidence="14"/>
<dbReference type="AlphaFoldDB" id="A0A222E4S3"/>
<dbReference type="PIRSF" id="PIRSF006135">
    <property type="entry name" value="CobU"/>
    <property type="match status" value="1"/>
</dbReference>
<comment type="pathway">
    <text evidence="6 14">Cofactor biosynthesis; adenosylcobalamin biosynthesis; adenosylcobalamin from cob(II)yrinate a,c-diamide: step 5/7.</text>
</comment>
<name>A0A222E4S3_9RHOB</name>
<gene>
    <name evidence="18" type="primary">cobP</name>
    <name evidence="18" type="ORF">ANTHELSMS3_02533</name>
</gene>
<evidence type="ECO:0000256" key="3">
    <source>
        <dbReference type="ARBA" id="ARBA00001522"/>
    </source>
</evidence>
<keyword evidence="11 14" id="KW-0418">Kinase</keyword>
<dbReference type="CDD" id="cd00544">
    <property type="entry name" value="CobU"/>
    <property type="match status" value="1"/>
</dbReference>
<dbReference type="SMART" id="SM00382">
    <property type="entry name" value="AAA"/>
    <property type="match status" value="1"/>
</dbReference>
<dbReference type="KEGG" id="aht:ANTHELSMS3_02533"/>
<evidence type="ECO:0000256" key="7">
    <source>
        <dbReference type="ARBA" id="ARBA00007490"/>
    </source>
</evidence>
<evidence type="ECO:0000256" key="14">
    <source>
        <dbReference type="PIRNR" id="PIRNR006135"/>
    </source>
</evidence>
<accession>A0A222E4S3</accession>
<feature type="binding site" evidence="16">
    <location>
        <begin position="40"/>
        <end position="42"/>
    </location>
    <ligand>
        <name>GTP</name>
        <dbReference type="ChEBI" id="CHEBI:37565"/>
    </ligand>
</feature>
<comment type="catalytic activity">
    <reaction evidence="3">
        <text>adenosylcob(III)inamide + GTP = adenosylcob(III)inamide phosphate + GDP + H(+)</text>
        <dbReference type="Rhea" id="RHEA:15765"/>
        <dbReference type="ChEBI" id="CHEBI:2480"/>
        <dbReference type="ChEBI" id="CHEBI:15378"/>
        <dbReference type="ChEBI" id="CHEBI:37565"/>
        <dbReference type="ChEBI" id="CHEBI:58189"/>
        <dbReference type="ChEBI" id="CHEBI:58502"/>
        <dbReference type="EC" id="2.7.1.156"/>
    </reaction>
</comment>
<keyword evidence="12 14" id="KW-0067">ATP-binding</keyword>
<evidence type="ECO:0000256" key="15">
    <source>
        <dbReference type="PIRSR" id="PIRSR006135-1"/>
    </source>
</evidence>
<feature type="binding site" evidence="16">
    <location>
        <position position="68"/>
    </location>
    <ligand>
        <name>GTP</name>
        <dbReference type="ChEBI" id="CHEBI:37565"/>
    </ligand>
</feature>
<dbReference type="GO" id="GO:0043752">
    <property type="term" value="F:adenosylcobinamide kinase activity"/>
    <property type="evidence" value="ECO:0007669"/>
    <property type="project" value="UniProtKB-EC"/>
</dbReference>
<feature type="binding site" evidence="16">
    <location>
        <begin position="15"/>
        <end position="22"/>
    </location>
    <ligand>
        <name>GTP</name>
        <dbReference type="ChEBI" id="CHEBI:37565"/>
    </ligand>
</feature>
<comment type="catalytic activity">
    <reaction evidence="2 14">
        <text>adenosylcob(III)inamide phosphate + GTP + H(+) = adenosylcob(III)inamide-GDP + diphosphate</text>
        <dbReference type="Rhea" id="RHEA:22712"/>
        <dbReference type="ChEBI" id="CHEBI:15378"/>
        <dbReference type="ChEBI" id="CHEBI:33019"/>
        <dbReference type="ChEBI" id="CHEBI:37565"/>
        <dbReference type="ChEBI" id="CHEBI:58502"/>
        <dbReference type="ChEBI" id="CHEBI:60487"/>
        <dbReference type="EC" id="2.7.7.62"/>
    </reaction>
</comment>
<comment type="function">
    <text evidence="4 14">Catalyzes ATP-dependent phosphorylation of adenosylcobinamide and addition of GMP to adenosylcobinamide phosphate.</text>
</comment>
<evidence type="ECO:0000256" key="4">
    <source>
        <dbReference type="ARBA" id="ARBA00003889"/>
    </source>
</evidence>
<proteinExistence type="inferred from homology"/>
<dbReference type="InterPro" id="IPR027417">
    <property type="entry name" value="P-loop_NTPase"/>
</dbReference>
<evidence type="ECO:0000256" key="8">
    <source>
        <dbReference type="ARBA" id="ARBA00022573"/>
    </source>
</evidence>
<comment type="catalytic activity">
    <reaction evidence="1 14">
        <text>adenosylcob(III)inamide + ATP = adenosylcob(III)inamide phosphate + ADP + H(+)</text>
        <dbReference type="Rhea" id="RHEA:15769"/>
        <dbReference type="ChEBI" id="CHEBI:2480"/>
        <dbReference type="ChEBI" id="CHEBI:15378"/>
        <dbReference type="ChEBI" id="CHEBI:30616"/>
        <dbReference type="ChEBI" id="CHEBI:58502"/>
        <dbReference type="ChEBI" id="CHEBI:456216"/>
        <dbReference type="EC" id="2.7.1.156"/>
    </reaction>
</comment>
<dbReference type="GO" id="GO:0008820">
    <property type="term" value="F:cobinamide phosphate guanylyltransferase activity"/>
    <property type="evidence" value="ECO:0007669"/>
    <property type="project" value="UniProtKB-UniRule"/>
</dbReference>
<keyword evidence="9 14" id="KW-0808">Transferase</keyword>
<keyword evidence="8 14" id="KW-0169">Cobalamin biosynthesis</keyword>
<dbReference type="UniPathway" id="UPA00148">
    <property type="reaction ID" value="UER00236"/>
</dbReference>
<comment type="similarity">
    <text evidence="7 14">Belongs to the CobU/CobP family.</text>
</comment>
<dbReference type="Pfam" id="PF02283">
    <property type="entry name" value="CobU"/>
    <property type="match status" value="1"/>
</dbReference>
<dbReference type="SUPFAM" id="SSF52540">
    <property type="entry name" value="P-loop containing nucleoside triphosphate hydrolases"/>
    <property type="match status" value="1"/>
</dbReference>
<feature type="active site" description="GMP-histidine intermediate" evidence="15">
    <location>
        <position position="56"/>
    </location>
</feature>
<reference evidence="18 19" key="1">
    <citation type="submission" date="2017-07" db="EMBL/GenBank/DDBJ databases">
        <title>Genome Sequence of Antarctobacter heliothermus Strain SMS3 Isolated from a culture of the Diatom Skeletonema marinoi.</title>
        <authorList>
            <person name="Topel M."/>
            <person name="Pinder M.I.M."/>
            <person name="Johansson O.N."/>
            <person name="Kourtchenko O."/>
            <person name="Godhe A."/>
            <person name="Clarke A.K."/>
        </authorList>
    </citation>
    <scope>NUCLEOTIDE SEQUENCE [LARGE SCALE GENOMIC DNA]</scope>
    <source>
        <strain evidence="18 19">SMS3</strain>
    </source>
</reference>
<dbReference type="EMBL" id="CP022540">
    <property type="protein sequence ID" value="ASP21197.1"/>
    <property type="molecule type" value="Genomic_DNA"/>
</dbReference>
<dbReference type="GO" id="GO:0009236">
    <property type="term" value="P:cobalamin biosynthetic process"/>
    <property type="evidence" value="ECO:0007669"/>
    <property type="project" value="UniProtKB-UniRule"/>
</dbReference>
<evidence type="ECO:0000256" key="11">
    <source>
        <dbReference type="ARBA" id="ARBA00022777"/>
    </source>
</evidence>
<evidence type="ECO:0000256" key="10">
    <source>
        <dbReference type="ARBA" id="ARBA00022741"/>
    </source>
</evidence>
<evidence type="ECO:0000256" key="5">
    <source>
        <dbReference type="ARBA" id="ARBA00004692"/>
    </source>
</evidence>
<evidence type="ECO:0000313" key="18">
    <source>
        <dbReference type="EMBL" id="ASP21197.1"/>
    </source>
</evidence>
<protein>
    <recommendedName>
        <fullName evidence="14">Bifunctional adenosylcobalamin biosynthesis protein</fullName>
        <ecNumber evidence="14">2.7.1.156</ecNumber>
        <ecNumber evidence="14">2.7.7.62</ecNumber>
    </recommendedName>
</protein>
<dbReference type="Gene3D" id="3.40.50.300">
    <property type="entry name" value="P-loop containing nucleotide triphosphate hydrolases"/>
    <property type="match status" value="1"/>
</dbReference>
<dbReference type="InterPro" id="IPR003203">
    <property type="entry name" value="CobU/CobP"/>
</dbReference>
<dbReference type="NCBIfam" id="NF004469">
    <property type="entry name" value="PRK05800.1"/>
    <property type="match status" value="1"/>
</dbReference>
<dbReference type="InterPro" id="IPR003593">
    <property type="entry name" value="AAA+_ATPase"/>
</dbReference>
<dbReference type="PANTHER" id="PTHR34848">
    <property type="match status" value="1"/>
</dbReference>
<evidence type="ECO:0000256" key="12">
    <source>
        <dbReference type="ARBA" id="ARBA00022840"/>
    </source>
</evidence>
<sequence length="176" mass="19091">MLCHDRMGKSILITGGARSGKSTLAERMALALGRPAIYIATAQAHDTEMSDRIALHQSRRDADWRTVEAPRDLIGALRETDGTEPRLVDCLTLWLTNLMLADEDWQAATHALAAELAHQSAPVIFVTNEVGAGIVPENALARAFRDAAGLVNQRIADACDELWFCVAGHPLKVKPA</sequence>
<dbReference type="PANTHER" id="PTHR34848:SF1">
    <property type="entry name" value="BIFUNCTIONAL ADENOSYLCOBALAMIN BIOSYNTHESIS PROTEIN COBU"/>
    <property type="match status" value="1"/>
</dbReference>
<keyword evidence="13 14" id="KW-0342">GTP-binding</keyword>
<dbReference type="EC" id="2.7.1.156" evidence="14"/>
<dbReference type="GO" id="GO:0005524">
    <property type="term" value="F:ATP binding"/>
    <property type="evidence" value="ECO:0007669"/>
    <property type="project" value="UniProtKB-UniRule"/>
</dbReference>
<keyword evidence="10 14" id="KW-0547">Nucleotide-binding</keyword>
<evidence type="ECO:0000256" key="2">
    <source>
        <dbReference type="ARBA" id="ARBA00000711"/>
    </source>
</evidence>
<organism evidence="18 19">
    <name type="scientific">Antarctobacter heliothermus</name>
    <dbReference type="NCBI Taxonomy" id="74033"/>
    <lineage>
        <taxon>Bacteria</taxon>
        <taxon>Pseudomonadati</taxon>
        <taxon>Pseudomonadota</taxon>
        <taxon>Alphaproteobacteria</taxon>
        <taxon>Rhodobacterales</taxon>
        <taxon>Roseobacteraceae</taxon>
        <taxon>Antarctobacter</taxon>
    </lineage>
</organism>
<feature type="domain" description="AAA+ ATPase" evidence="17">
    <location>
        <begin position="7"/>
        <end position="154"/>
    </location>
</feature>
<evidence type="ECO:0000256" key="9">
    <source>
        <dbReference type="ARBA" id="ARBA00022679"/>
    </source>
</evidence>
<evidence type="ECO:0000256" key="6">
    <source>
        <dbReference type="ARBA" id="ARBA00005159"/>
    </source>
</evidence>
<dbReference type="GO" id="GO:0005525">
    <property type="term" value="F:GTP binding"/>
    <property type="evidence" value="ECO:0007669"/>
    <property type="project" value="UniProtKB-UniRule"/>
</dbReference>
<evidence type="ECO:0000259" key="17">
    <source>
        <dbReference type="SMART" id="SM00382"/>
    </source>
</evidence>